<dbReference type="EMBL" id="AZRM01000018">
    <property type="protein sequence ID" value="PNS00865.1"/>
    <property type="molecule type" value="Genomic_DNA"/>
</dbReference>
<dbReference type="CDD" id="cd08500">
    <property type="entry name" value="PBP2_NikA_DppA_OppA_like_4"/>
    <property type="match status" value="1"/>
</dbReference>
<dbReference type="Gene3D" id="3.10.105.10">
    <property type="entry name" value="Dipeptide-binding Protein, Domain 3"/>
    <property type="match status" value="1"/>
</dbReference>
<dbReference type="InterPro" id="IPR030678">
    <property type="entry name" value="Peptide/Ni-bd"/>
</dbReference>
<keyword evidence="2" id="KW-0813">Transport</keyword>
<evidence type="ECO:0000259" key="5">
    <source>
        <dbReference type="Pfam" id="PF00496"/>
    </source>
</evidence>
<evidence type="ECO:0000313" key="6">
    <source>
        <dbReference type="EMBL" id="PNS00865.1"/>
    </source>
</evidence>
<accession>A0A2K1PDH8</accession>
<gene>
    <name evidence="6" type="ORF">X928_04030</name>
</gene>
<feature type="domain" description="Solute-binding protein family 5" evidence="5">
    <location>
        <begin position="84"/>
        <end position="471"/>
    </location>
</feature>
<evidence type="ECO:0000256" key="1">
    <source>
        <dbReference type="ARBA" id="ARBA00005695"/>
    </source>
</evidence>
<name>A0A2K1PDH8_9BACT</name>
<organism evidence="6 7">
    <name type="scientific">Petrotoga miotherma DSM 10691</name>
    <dbReference type="NCBI Taxonomy" id="1434326"/>
    <lineage>
        <taxon>Bacteria</taxon>
        <taxon>Thermotogati</taxon>
        <taxon>Thermotogota</taxon>
        <taxon>Thermotogae</taxon>
        <taxon>Petrotogales</taxon>
        <taxon>Petrotogaceae</taxon>
        <taxon>Petrotoga</taxon>
    </lineage>
</organism>
<protein>
    <recommendedName>
        <fullName evidence="5">Solute-binding protein family 5 domain-containing protein</fullName>
    </recommendedName>
</protein>
<dbReference type="Proteomes" id="UP000236199">
    <property type="component" value="Unassembled WGS sequence"/>
</dbReference>
<dbReference type="InterPro" id="IPR039424">
    <property type="entry name" value="SBP_5"/>
</dbReference>
<proteinExistence type="inferred from homology"/>
<comment type="caution">
    <text evidence="6">The sequence shown here is derived from an EMBL/GenBank/DDBJ whole genome shotgun (WGS) entry which is preliminary data.</text>
</comment>
<dbReference type="GO" id="GO:1904680">
    <property type="term" value="F:peptide transmembrane transporter activity"/>
    <property type="evidence" value="ECO:0007669"/>
    <property type="project" value="TreeGrafter"/>
</dbReference>
<dbReference type="PANTHER" id="PTHR30290:SF9">
    <property type="entry name" value="OLIGOPEPTIDE-BINDING PROTEIN APPA"/>
    <property type="match status" value="1"/>
</dbReference>
<dbReference type="AlphaFoldDB" id="A0A2K1PDH8"/>
<evidence type="ECO:0000256" key="4">
    <source>
        <dbReference type="SAM" id="SignalP"/>
    </source>
</evidence>
<evidence type="ECO:0000256" key="2">
    <source>
        <dbReference type="ARBA" id="ARBA00022448"/>
    </source>
</evidence>
<feature type="chain" id="PRO_5014358020" description="Solute-binding protein family 5 domain-containing protein" evidence="4">
    <location>
        <begin position="20"/>
        <end position="587"/>
    </location>
</feature>
<dbReference type="PANTHER" id="PTHR30290">
    <property type="entry name" value="PERIPLASMIC BINDING COMPONENT OF ABC TRANSPORTER"/>
    <property type="match status" value="1"/>
</dbReference>
<evidence type="ECO:0000256" key="3">
    <source>
        <dbReference type="ARBA" id="ARBA00022729"/>
    </source>
</evidence>
<sequence>MRKLLVLLVVALSALTIFAQEAYNPEWLIADVEGGQRGGTLYLATTSGPKTLNTYWAQETSSSIIINQGDVSLLGSDFYGQPTQPSLAKDWGVERTEDGGTLYWFEMREGVKWSDGHPLTVDDVVFTWEKIIVPDLTADGNDVYMDAEGNLPELTVEGNRIMFKYPTVFRFGLETVGGFPIMPKHVLEDKVTDAETFQSTWTVEQVDQLVVAGPFKVTEYTEGVRVVLERNPYYFEKAKDGVQLPYLDRIVFEIVTDTNVARLRFEAGEVDMHGPAAKDFPALRAQAEEKGWNVIVGPATAGSNFVAFNFNAADPVHREWFRNDNFRKAVAYAFDKQTIIETLYNGLAVPCYGPRTNSSAFYNPEIEELGFRYSLVTAQRLLREAGFNWNDKGELVDWDGNVVEFELNTNGENTVRNEIAVILVDSLAKLGIKVNYRPIQFNAMVQRMYSANWDAIIIGLVGGDDPGWSTNVWLLDGGLHFWNWSPEVMEWVDPNEYWVHPAEKRIDEIMRVQRSILDKDELQKLWDEWQMLISENQILVYTISQNYLNMHKNTLHLYPVEKYGTINPYGYSYSPGLWKIEYAWKEQ</sequence>
<dbReference type="PIRSF" id="PIRSF002741">
    <property type="entry name" value="MppA"/>
    <property type="match status" value="1"/>
</dbReference>
<dbReference type="GO" id="GO:0042597">
    <property type="term" value="C:periplasmic space"/>
    <property type="evidence" value="ECO:0007669"/>
    <property type="project" value="UniProtKB-ARBA"/>
</dbReference>
<keyword evidence="7" id="KW-1185">Reference proteome</keyword>
<keyword evidence="3 4" id="KW-0732">Signal</keyword>
<dbReference type="OrthoDB" id="9772924at2"/>
<evidence type="ECO:0000313" key="7">
    <source>
        <dbReference type="Proteomes" id="UP000236199"/>
    </source>
</evidence>
<comment type="similarity">
    <text evidence="1">Belongs to the bacterial solute-binding protein 5 family.</text>
</comment>
<dbReference type="SUPFAM" id="SSF53850">
    <property type="entry name" value="Periplasmic binding protein-like II"/>
    <property type="match status" value="1"/>
</dbReference>
<dbReference type="GO" id="GO:0015833">
    <property type="term" value="P:peptide transport"/>
    <property type="evidence" value="ECO:0007669"/>
    <property type="project" value="TreeGrafter"/>
</dbReference>
<dbReference type="Gene3D" id="3.40.190.10">
    <property type="entry name" value="Periplasmic binding protein-like II"/>
    <property type="match status" value="1"/>
</dbReference>
<dbReference type="Pfam" id="PF00496">
    <property type="entry name" value="SBP_bac_5"/>
    <property type="match status" value="1"/>
</dbReference>
<feature type="signal peptide" evidence="4">
    <location>
        <begin position="1"/>
        <end position="19"/>
    </location>
</feature>
<reference evidence="6 7" key="1">
    <citation type="submission" date="2013-12" db="EMBL/GenBank/DDBJ databases">
        <title>Comparative genomics of Petrotoga isolates.</title>
        <authorList>
            <person name="Nesbo C.L."/>
            <person name="Charchuk R."/>
            <person name="Chow K."/>
        </authorList>
    </citation>
    <scope>NUCLEOTIDE SEQUENCE [LARGE SCALE GENOMIC DNA]</scope>
    <source>
        <strain evidence="6 7">DSM 10691</strain>
    </source>
</reference>
<dbReference type="GO" id="GO:0043190">
    <property type="term" value="C:ATP-binding cassette (ABC) transporter complex"/>
    <property type="evidence" value="ECO:0007669"/>
    <property type="project" value="InterPro"/>
</dbReference>
<dbReference type="InterPro" id="IPR000914">
    <property type="entry name" value="SBP_5_dom"/>
</dbReference>
<dbReference type="RefSeq" id="WP_103078582.1">
    <property type="nucleotide sequence ID" value="NZ_AZRM01000018.1"/>
</dbReference>